<dbReference type="Gene3D" id="1.20.1070.10">
    <property type="entry name" value="Rhodopsin 7-helix transmembrane proteins"/>
    <property type="match status" value="1"/>
</dbReference>
<evidence type="ECO:0000313" key="13">
    <source>
        <dbReference type="Proteomes" id="UP000186914"/>
    </source>
</evidence>
<evidence type="ECO:0000256" key="11">
    <source>
        <dbReference type="SAM" id="Phobius"/>
    </source>
</evidence>
<dbReference type="InterPro" id="IPR018229">
    <property type="entry name" value="Rhodopsin_retinal_BS"/>
</dbReference>
<dbReference type="PROSITE" id="PS00950">
    <property type="entry name" value="BACTERIAL_OPSIN_1"/>
    <property type="match status" value="1"/>
</dbReference>
<feature type="transmembrane region" description="Helical" evidence="11">
    <location>
        <begin position="61"/>
        <end position="84"/>
    </location>
</feature>
<proteinExistence type="inferred from homology"/>
<keyword evidence="4" id="KW-0716">Sensory transduction</keyword>
<dbReference type="PANTHER" id="PTHR28286">
    <property type="match status" value="1"/>
</dbReference>
<keyword evidence="8" id="KW-0157">Chromophore</keyword>
<evidence type="ECO:0000256" key="4">
    <source>
        <dbReference type="ARBA" id="ARBA00022606"/>
    </source>
</evidence>
<keyword evidence="7 11" id="KW-1133">Transmembrane helix</keyword>
<accession>A0A1N6YNK0</accession>
<sequence length="276" mass="29876">MIPNTDSIAVALPMALDPAVEQTLSDPLLSASLWTMIAVMGFSLLLFVYMGRNVTDNRVKLIFVATIGIPAVSIASYLGLVSGLTVGVVDIPGRGESVTLWGRYLTWTFSTPLILLALGLLAGTNRAKLFTVVVFDVAMCLTGLAAALTTRAIWLRWTWFLLSSAFFAIVLYILLVEWPRDVANKSPDVQNLFNRLKYLTVVLWIGYPIVWAIGTEGIALLGTGVSGLALTSWGYSLLDIGAKFVFAFLLLRFLADEPAGVTETAEREPSVAPGDD</sequence>
<feature type="transmembrane region" description="Helical" evidence="11">
    <location>
        <begin position="233"/>
        <end position="254"/>
    </location>
</feature>
<dbReference type="EMBL" id="FTNO01000001">
    <property type="protein sequence ID" value="SIR16175.1"/>
    <property type="molecule type" value="Genomic_DNA"/>
</dbReference>
<feature type="transmembrane region" description="Helical" evidence="11">
    <location>
        <begin position="154"/>
        <end position="175"/>
    </location>
</feature>
<evidence type="ECO:0000256" key="7">
    <source>
        <dbReference type="ARBA" id="ARBA00022989"/>
    </source>
</evidence>
<dbReference type="Pfam" id="PF01036">
    <property type="entry name" value="Bac_rhodopsin"/>
    <property type="match status" value="1"/>
</dbReference>
<evidence type="ECO:0000256" key="9">
    <source>
        <dbReference type="ARBA" id="ARBA00023136"/>
    </source>
</evidence>
<evidence type="ECO:0000256" key="2">
    <source>
        <dbReference type="ARBA" id="ARBA00008130"/>
    </source>
</evidence>
<keyword evidence="3" id="KW-0600">Photoreceptor protein</keyword>
<name>A0A1N6YNK0_9EURY</name>
<dbReference type="PRINTS" id="PR00251">
    <property type="entry name" value="BACTRLOPSIN"/>
</dbReference>
<dbReference type="OrthoDB" id="186372at2157"/>
<feature type="transmembrane region" description="Helical" evidence="11">
    <location>
        <begin position="196"/>
        <end position="213"/>
    </location>
</feature>
<evidence type="ECO:0000256" key="1">
    <source>
        <dbReference type="ARBA" id="ARBA00004141"/>
    </source>
</evidence>
<feature type="transmembrane region" description="Helical" evidence="11">
    <location>
        <begin position="129"/>
        <end position="148"/>
    </location>
</feature>
<dbReference type="GO" id="GO:0005216">
    <property type="term" value="F:monoatomic ion channel activity"/>
    <property type="evidence" value="ECO:0007669"/>
    <property type="project" value="InterPro"/>
</dbReference>
<keyword evidence="6" id="KW-0681">Retinal protein</keyword>
<reference evidence="13" key="1">
    <citation type="submission" date="2017-01" db="EMBL/GenBank/DDBJ databases">
        <authorList>
            <person name="Varghese N."/>
            <person name="Submissions S."/>
        </authorList>
    </citation>
    <scope>NUCLEOTIDE SEQUENCE [LARGE SCALE GENOMIC DNA]</scope>
    <source>
        <strain evidence="13">CGMCC 1.7737</strain>
    </source>
</reference>
<evidence type="ECO:0000313" key="12">
    <source>
        <dbReference type="EMBL" id="SIR16175.1"/>
    </source>
</evidence>
<dbReference type="GO" id="GO:0009881">
    <property type="term" value="F:photoreceptor activity"/>
    <property type="evidence" value="ECO:0007669"/>
    <property type="project" value="UniProtKB-KW"/>
</dbReference>
<keyword evidence="13" id="KW-1185">Reference proteome</keyword>
<dbReference type="InterPro" id="IPR001425">
    <property type="entry name" value="Arc/bac/fun_rhodopsins"/>
</dbReference>
<dbReference type="SUPFAM" id="SSF81321">
    <property type="entry name" value="Family A G protein-coupled receptor-like"/>
    <property type="match status" value="1"/>
</dbReference>
<dbReference type="SMART" id="SM01021">
    <property type="entry name" value="Bac_rhodopsin"/>
    <property type="match status" value="1"/>
</dbReference>
<evidence type="ECO:0000256" key="10">
    <source>
        <dbReference type="ARBA" id="ARBA00023170"/>
    </source>
</evidence>
<feature type="transmembrane region" description="Helical" evidence="11">
    <location>
        <begin position="31"/>
        <end position="49"/>
    </location>
</feature>
<comment type="similarity">
    <text evidence="2">Belongs to the archaeal/bacterial/fungal opsin family.</text>
</comment>
<gene>
    <name evidence="12" type="ORF">SAMN05421858_1652</name>
</gene>
<dbReference type="PANTHER" id="PTHR28286:SF2">
    <property type="entry name" value="BACTERIORHODOPSIN _OPSIN, NOPA (EUROFUNG)"/>
    <property type="match status" value="1"/>
</dbReference>
<evidence type="ECO:0000256" key="6">
    <source>
        <dbReference type="ARBA" id="ARBA00022925"/>
    </source>
</evidence>
<dbReference type="AlphaFoldDB" id="A0A1N6YNK0"/>
<dbReference type="GO" id="GO:0007602">
    <property type="term" value="P:phototransduction"/>
    <property type="evidence" value="ECO:0007669"/>
    <property type="project" value="UniProtKB-KW"/>
</dbReference>
<evidence type="ECO:0000256" key="8">
    <source>
        <dbReference type="ARBA" id="ARBA00022991"/>
    </source>
</evidence>
<evidence type="ECO:0000256" key="3">
    <source>
        <dbReference type="ARBA" id="ARBA00022543"/>
    </source>
</evidence>
<dbReference type="GO" id="GO:0016020">
    <property type="term" value="C:membrane"/>
    <property type="evidence" value="ECO:0007669"/>
    <property type="project" value="UniProtKB-SubCell"/>
</dbReference>
<feature type="transmembrane region" description="Helical" evidence="11">
    <location>
        <begin position="104"/>
        <end position="122"/>
    </location>
</feature>
<organism evidence="12 13">
    <name type="scientific">Haladaptatus litoreus</name>
    <dbReference type="NCBI Taxonomy" id="553468"/>
    <lineage>
        <taxon>Archaea</taxon>
        <taxon>Methanobacteriati</taxon>
        <taxon>Methanobacteriota</taxon>
        <taxon>Stenosarchaea group</taxon>
        <taxon>Halobacteria</taxon>
        <taxon>Halobacteriales</taxon>
        <taxon>Haladaptataceae</taxon>
        <taxon>Haladaptatus</taxon>
    </lineage>
</organism>
<dbReference type="Proteomes" id="UP000186914">
    <property type="component" value="Unassembled WGS sequence"/>
</dbReference>
<keyword evidence="10" id="KW-0675">Receptor</keyword>
<evidence type="ECO:0000256" key="5">
    <source>
        <dbReference type="ARBA" id="ARBA00022692"/>
    </source>
</evidence>
<keyword evidence="9 11" id="KW-0472">Membrane</keyword>
<protein>
    <submittedName>
        <fullName evidence="12">Halorhodopsin</fullName>
    </submittedName>
</protein>
<keyword evidence="5 11" id="KW-0812">Transmembrane</keyword>
<comment type="subcellular location">
    <subcellularLocation>
        <location evidence="1">Membrane</location>
        <topology evidence="1">Multi-pass membrane protein</topology>
    </subcellularLocation>
</comment>